<dbReference type="InterPro" id="IPR018637">
    <property type="entry name" value="DUF2059"/>
</dbReference>
<evidence type="ECO:0000259" key="2">
    <source>
        <dbReference type="Pfam" id="PF09832"/>
    </source>
</evidence>
<accession>A0A0D0F5B2</accession>
<protein>
    <recommendedName>
        <fullName evidence="2">DUF2059 domain-containing protein</fullName>
    </recommendedName>
</protein>
<dbReference type="RefSeq" id="WP_041882632.1">
    <property type="nucleotide sequence ID" value="NZ_CP157278.1"/>
</dbReference>
<dbReference type="AlphaFoldDB" id="A0A0D0F5B2"/>
<gene>
    <name evidence="3" type="ORF">TH53_13220</name>
</gene>
<name>A0A0D0F5B2_9SPHI</name>
<dbReference type="STRING" id="1503925.TH53_13220"/>
<dbReference type="Proteomes" id="UP000032049">
    <property type="component" value="Unassembled WGS sequence"/>
</dbReference>
<dbReference type="Pfam" id="PF09832">
    <property type="entry name" value="DUF2059"/>
    <property type="match status" value="1"/>
</dbReference>
<evidence type="ECO:0000313" key="3">
    <source>
        <dbReference type="EMBL" id="KIO76773.1"/>
    </source>
</evidence>
<feature type="signal peptide" evidence="1">
    <location>
        <begin position="1"/>
        <end position="20"/>
    </location>
</feature>
<reference evidence="3 4" key="1">
    <citation type="submission" date="2015-01" db="EMBL/GenBank/DDBJ databases">
        <title>Draft genome sequence of Pedobacter sp. NL19 isolated from sludge of an effluent treatment pond in an abandoned uranium mine.</title>
        <authorList>
            <person name="Santos T."/>
            <person name="Caetano T."/>
            <person name="Covas C."/>
            <person name="Cruz A."/>
            <person name="Mendo S."/>
        </authorList>
    </citation>
    <scope>NUCLEOTIDE SEQUENCE [LARGE SCALE GENOMIC DNA]</scope>
    <source>
        <strain evidence="3 4">NL19</strain>
    </source>
</reference>
<dbReference type="EMBL" id="JXRA01000055">
    <property type="protein sequence ID" value="KIO76773.1"/>
    <property type="molecule type" value="Genomic_DNA"/>
</dbReference>
<proteinExistence type="predicted"/>
<evidence type="ECO:0000256" key="1">
    <source>
        <dbReference type="SAM" id="SignalP"/>
    </source>
</evidence>
<comment type="caution">
    <text evidence="3">The sequence shown here is derived from an EMBL/GenBank/DDBJ whole genome shotgun (WGS) entry which is preliminary data.</text>
</comment>
<organism evidence="3 4">
    <name type="scientific">Pedobacter lusitanus</name>
    <dbReference type="NCBI Taxonomy" id="1503925"/>
    <lineage>
        <taxon>Bacteria</taxon>
        <taxon>Pseudomonadati</taxon>
        <taxon>Bacteroidota</taxon>
        <taxon>Sphingobacteriia</taxon>
        <taxon>Sphingobacteriales</taxon>
        <taxon>Sphingobacteriaceae</taxon>
        <taxon>Pedobacter</taxon>
    </lineage>
</organism>
<keyword evidence="1" id="KW-0732">Signal</keyword>
<sequence length="148" mass="17087">MKKIILLFSLILFTTFASFSQNKPTYRESFKQLMILNGSENTFKAVISQMITSLKAQRPEVKEETWNQFNETFQKVGIEDLLDLLLPVYQKHLSQEDIINMIAFYQTPSGKKFAEKTPLITQESMQAGQIWGQKIGEDFAKKLKEQGN</sequence>
<feature type="domain" description="DUF2059" evidence="2">
    <location>
        <begin position="79"/>
        <end position="137"/>
    </location>
</feature>
<evidence type="ECO:0000313" key="4">
    <source>
        <dbReference type="Proteomes" id="UP000032049"/>
    </source>
</evidence>
<keyword evidence="4" id="KW-1185">Reference proteome</keyword>
<feature type="chain" id="PRO_5002210046" description="DUF2059 domain-containing protein" evidence="1">
    <location>
        <begin position="21"/>
        <end position="148"/>
    </location>
</feature>